<name>A0ABP5SML5_9ACTN</name>
<evidence type="ECO:0000313" key="1">
    <source>
        <dbReference type="EMBL" id="GAA2334779.1"/>
    </source>
</evidence>
<organism evidence="1 2">
    <name type="scientific">Dactylosporangium salmoneum</name>
    <dbReference type="NCBI Taxonomy" id="53361"/>
    <lineage>
        <taxon>Bacteria</taxon>
        <taxon>Bacillati</taxon>
        <taxon>Actinomycetota</taxon>
        <taxon>Actinomycetes</taxon>
        <taxon>Micromonosporales</taxon>
        <taxon>Micromonosporaceae</taxon>
        <taxon>Dactylosporangium</taxon>
    </lineage>
</organism>
<protein>
    <submittedName>
        <fullName evidence="1">Uncharacterized protein</fullName>
    </submittedName>
</protein>
<dbReference type="EMBL" id="BAAARV010000015">
    <property type="protein sequence ID" value="GAA2334779.1"/>
    <property type="molecule type" value="Genomic_DNA"/>
</dbReference>
<reference evidence="2" key="1">
    <citation type="journal article" date="2019" name="Int. J. Syst. Evol. Microbiol.">
        <title>The Global Catalogue of Microorganisms (GCM) 10K type strain sequencing project: providing services to taxonomists for standard genome sequencing and annotation.</title>
        <authorList>
            <consortium name="The Broad Institute Genomics Platform"/>
            <consortium name="The Broad Institute Genome Sequencing Center for Infectious Disease"/>
            <person name="Wu L."/>
            <person name="Ma J."/>
        </authorList>
    </citation>
    <scope>NUCLEOTIDE SEQUENCE [LARGE SCALE GENOMIC DNA]</scope>
    <source>
        <strain evidence="2">JCM 3272</strain>
    </source>
</reference>
<keyword evidence="2" id="KW-1185">Reference proteome</keyword>
<accession>A0ABP5SML5</accession>
<sequence>MPQPGAATIVLPDGIARMASSGATVVGSFMTPQGLGGTRRVVGPCAGGYRDASAREEVKQVLD</sequence>
<dbReference type="Proteomes" id="UP001501444">
    <property type="component" value="Unassembled WGS sequence"/>
</dbReference>
<gene>
    <name evidence="1" type="ORF">GCM10010170_014370</name>
</gene>
<evidence type="ECO:0000313" key="2">
    <source>
        <dbReference type="Proteomes" id="UP001501444"/>
    </source>
</evidence>
<comment type="caution">
    <text evidence="1">The sequence shown here is derived from an EMBL/GenBank/DDBJ whole genome shotgun (WGS) entry which is preliminary data.</text>
</comment>
<proteinExistence type="predicted"/>